<name>H6RR39_BLASD</name>
<dbReference type="EMBL" id="FO117623">
    <property type="protein sequence ID" value="CCG04119.1"/>
    <property type="molecule type" value="Genomic_DNA"/>
</dbReference>
<dbReference type="STRING" id="1146883.BLASA_3251"/>
<organism evidence="1 2">
    <name type="scientific">Blastococcus saxobsidens (strain DD2)</name>
    <dbReference type="NCBI Taxonomy" id="1146883"/>
    <lineage>
        <taxon>Bacteria</taxon>
        <taxon>Bacillati</taxon>
        <taxon>Actinomycetota</taxon>
        <taxon>Actinomycetes</taxon>
        <taxon>Geodermatophilales</taxon>
        <taxon>Geodermatophilaceae</taxon>
        <taxon>Blastococcus</taxon>
    </lineage>
</organism>
<proteinExistence type="predicted"/>
<evidence type="ECO:0000313" key="1">
    <source>
        <dbReference type="EMBL" id="CCG04119.1"/>
    </source>
</evidence>
<gene>
    <name evidence="1" type="ordered locus">BLASA_3251</name>
</gene>
<evidence type="ECO:0000313" key="2">
    <source>
        <dbReference type="Proteomes" id="UP000007517"/>
    </source>
</evidence>
<reference evidence="1 2" key="1">
    <citation type="journal article" date="2012" name="J. Bacteriol.">
        <title>Genome Sequence of Blastococcus saxobsidens DD2, a Stone-Inhabiting Bacterium.</title>
        <authorList>
            <person name="Chouaia B."/>
            <person name="Crotti E."/>
            <person name="Brusetti L."/>
            <person name="Daffonchio D."/>
            <person name="Essoussi I."/>
            <person name="Nouioui I."/>
            <person name="Sbissi I."/>
            <person name="Ghodhbane-Gtari F."/>
            <person name="Gtari M."/>
            <person name="Vacherie B."/>
            <person name="Barbe V."/>
            <person name="Medigue C."/>
            <person name="Gury J."/>
            <person name="Pujic P."/>
            <person name="Normand P."/>
        </authorList>
    </citation>
    <scope>NUCLEOTIDE SEQUENCE [LARGE SCALE GENOMIC DNA]</scope>
    <source>
        <strain evidence="1 2">DD2</strain>
    </source>
</reference>
<dbReference type="KEGG" id="bsd:BLASA_3251"/>
<sequence length="47" mass="5085">MARYFARYATVLDEQIDAGYLCAAERARMLATARAAFLRAGGNFPGG</sequence>
<reference evidence="2" key="2">
    <citation type="submission" date="2012-02" db="EMBL/GenBank/DDBJ databases">
        <title>Complete genome sequence of Blastococcus saxobsidens strain DD2.</title>
        <authorList>
            <person name="Genoscope."/>
        </authorList>
    </citation>
    <scope>NUCLEOTIDE SEQUENCE [LARGE SCALE GENOMIC DNA]</scope>
    <source>
        <strain evidence="2">DD2</strain>
    </source>
</reference>
<dbReference type="Proteomes" id="UP000007517">
    <property type="component" value="Chromosome"/>
</dbReference>
<dbReference type="AlphaFoldDB" id="H6RR39"/>
<protein>
    <submittedName>
        <fullName evidence="1">Uncharacterized protein</fullName>
    </submittedName>
</protein>
<keyword evidence="2" id="KW-1185">Reference proteome</keyword>
<dbReference type="HOGENOM" id="CLU_3165230_0_0_11"/>
<accession>H6RR39</accession>